<dbReference type="OrthoDB" id="3219396at2759"/>
<dbReference type="Pfam" id="PF12937">
    <property type="entry name" value="F-box-like"/>
    <property type="match status" value="1"/>
</dbReference>
<reference evidence="3" key="3">
    <citation type="submission" date="2025-08" db="UniProtKB">
        <authorList>
            <consortium name="Ensembl"/>
        </authorList>
    </citation>
    <scope>IDENTIFICATION</scope>
</reference>
<keyword evidence="4" id="KW-1185">Reference proteome</keyword>
<dbReference type="GeneID" id="105019460"/>
<evidence type="ECO:0000313" key="3">
    <source>
        <dbReference type="Ensembl" id="ENSELUP00000026260.2"/>
    </source>
</evidence>
<dbReference type="InterPro" id="IPR036047">
    <property type="entry name" value="F-box-like_dom_sf"/>
</dbReference>
<evidence type="ECO:0000256" key="1">
    <source>
        <dbReference type="SAM" id="MobiDB-lite"/>
    </source>
</evidence>
<sequence length="524" mass="59263">MATGSRRQSSRLATNAKQVPLPQKNATTLSQPTDKLTSQVSKKSARHAERAKPAGYTRKTHITRVPSEILLKILGYLDASSLYSMGYVNKLFYQLANNNGMWRQIYSAKYGEGKKWKDKPETTDELVEKLRAMDFKDRPEGYWRGLYFRTIAGHNQTKWKKMLRAINPYTGLPSHTERVLRQQCVSWEITVVDQSGCEWTFEQSHAYFSDSSVTIFWSRGSWPSFGQLSTLLLHGVKNVPLRCSKTIKPGWRSLMAQLEIDSIFKSCQVIDGDKKTSKSSQDIGGDNSIPISSQLIGQDGLVNLLLLSHGITIGIWRRQASIAFVMATFNYHMLVEKSLLGSSACPYSIPEHAAPFDDVDPIYGLHGYRLHITLHNTVTEIMSGHFSQLISQKSQIREGFIQLSVISRSSQSQHAPLSGMVSLPWRSDVLEGSMENCCVMSLTLLDESQEPFWCVSTPVSMVVANEETVSYDYQGQHFLITYQDVEGKVQMDVVWLEEPGQFFLINLVVYISTAKLRQHFGRTY</sequence>
<dbReference type="GO" id="GO:0019005">
    <property type="term" value="C:SCF ubiquitin ligase complex"/>
    <property type="evidence" value="ECO:0007669"/>
    <property type="project" value="TreeGrafter"/>
</dbReference>
<proteinExistence type="predicted"/>
<feature type="region of interest" description="Disordered" evidence="1">
    <location>
        <begin position="1"/>
        <end position="58"/>
    </location>
</feature>
<reference evidence="3" key="4">
    <citation type="submission" date="2025-09" db="UniProtKB">
        <authorList>
            <consortium name="Ensembl"/>
        </authorList>
    </citation>
    <scope>IDENTIFICATION</scope>
</reference>
<dbReference type="AlphaFoldDB" id="A0A3P8ZC56"/>
<dbReference type="PANTHER" id="PTHR46731">
    <property type="entry name" value="F-BOX ONLY PROTEIN 15"/>
    <property type="match status" value="1"/>
</dbReference>
<name>A0A3P8ZC56_ESOLU</name>
<dbReference type="PANTHER" id="PTHR46731:SF1">
    <property type="entry name" value="F-BOX ONLY PROTEIN 15"/>
    <property type="match status" value="1"/>
</dbReference>
<organism evidence="3 4">
    <name type="scientific">Esox lucius</name>
    <name type="common">Northern pike</name>
    <dbReference type="NCBI Taxonomy" id="8010"/>
    <lineage>
        <taxon>Eukaryota</taxon>
        <taxon>Metazoa</taxon>
        <taxon>Chordata</taxon>
        <taxon>Craniata</taxon>
        <taxon>Vertebrata</taxon>
        <taxon>Euteleostomi</taxon>
        <taxon>Actinopterygii</taxon>
        <taxon>Neopterygii</taxon>
        <taxon>Teleostei</taxon>
        <taxon>Protacanthopterygii</taxon>
        <taxon>Esociformes</taxon>
        <taxon>Esocidae</taxon>
        <taxon>Esox</taxon>
    </lineage>
</organism>
<dbReference type="OMA" id="YIMEHID"/>
<dbReference type="Bgee" id="ENSELUG00000002086">
    <property type="expression patterns" value="Expressed in testis and 10 other cell types or tissues"/>
</dbReference>
<feature type="domain" description="F-box" evidence="2">
    <location>
        <begin position="59"/>
        <end position="105"/>
    </location>
</feature>
<dbReference type="PROSITE" id="PS50181">
    <property type="entry name" value="FBOX"/>
    <property type="match status" value="1"/>
</dbReference>
<dbReference type="Proteomes" id="UP000265140">
    <property type="component" value="Chromosome 21"/>
</dbReference>
<dbReference type="RefSeq" id="XP_010883980.2">
    <property type="nucleotide sequence ID" value="XM_010885678.5"/>
</dbReference>
<dbReference type="InterPro" id="IPR001810">
    <property type="entry name" value="F-box_dom"/>
</dbReference>
<feature type="compositionally biased region" description="Polar residues" evidence="1">
    <location>
        <begin position="1"/>
        <end position="17"/>
    </location>
</feature>
<gene>
    <name evidence="3" type="primary">FBXO15</name>
</gene>
<dbReference type="InParanoid" id="A0A3P8ZC56"/>
<dbReference type="Gene3D" id="1.20.1280.50">
    <property type="match status" value="1"/>
</dbReference>
<dbReference type="FunCoup" id="A0A3P8ZC56">
    <property type="interactions" value="802"/>
</dbReference>
<reference evidence="3" key="2">
    <citation type="submission" date="2020-02" db="EMBL/GenBank/DDBJ databases">
        <title>Esox lucius (northern pike) genome, fEsoLuc1, primary haplotype.</title>
        <authorList>
            <person name="Myers G."/>
            <person name="Karagic N."/>
            <person name="Meyer A."/>
            <person name="Pippel M."/>
            <person name="Reichard M."/>
            <person name="Winkler S."/>
            <person name="Tracey A."/>
            <person name="Sims Y."/>
            <person name="Howe K."/>
            <person name="Rhie A."/>
            <person name="Formenti G."/>
            <person name="Durbin R."/>
            <person name="Fedrigo O."/>
            <person name="Jarvis E.D."/>
        </authorList>
    </citation>
    <scope>NUCLEOTIDE SEQUENCE [LARGE SCALE GENOMIC DNA]</scope>
</reference>
<dbReference type="STRING" id="8010.ENSELUP00000026260"/>
<reference evidence="4" key="1">
    <citation type="journal article" date="2014" name="PLoS ONE">
        <title>The genome and linkage map of the northern pike (Esox lucius): conserved synteny revealed between the salmonid sister group and the Neoteleostei.</title>
        <authorList>
            <person name="Rondeau E.B."/>
            <person name="Minkley D.R."/>
            <person name="Leong J.S."/>
            <person name="Messmer A.M."/>
            <person name="Jantzen J.R."/>
            <person name="von Schalburg K.R."/>
            <person name="Lemon C."/>
            <person name="Bird N.H."/>
            <person name="Koop B.F."/>
        </authorList>
    </citation>
    <scope>NUCLEOTIDE SEQUENCE</scope>
</reference>
<dbReference type="CDD" id="cd22093">
    <property type="entry name" value="F-box_FBXO15"/>
    <property type="match status" value="1"/>
</dbReference>
<evidence type="ECO:0000259" key="2">
    <source>
        <dbReference type="PROSITE" id="PS50181"/>
    </source>
</evidence>
<dbReference type="GeneTree" id="ENSGT00390000017498"/>
<dbReference type="Ensembl" id="ENSELUT00000018956.3">
    <property type="protein sequence ID" value="ENSELUP00000026260.2"/>
    <property type="gene ID" value="ENSELUG00000002086.3"/>
</dbReference>
<accession>A0A3P8ZC56</accession>
<dbReference type="SUPFAM" id="SSF81383">
    <property type="entry name" value="F-box domain"/>
    <property type="match status" value="1"/>
</dbReference>
<feature type="compositionally biased region" description="Polar residues" evidence="1">
    <location>
        <begin position="24"/>
        <end position="42"/>
    </location>
</feature>
<protein>
    <recommendedName>
        <fullName evidence="2">F-box domain-containing protein</fullName>
    </recommendedName>
</protein>
<evidence type="ECO:0000313" key="4">
    <source>
        <dbReference type="Proteomes" id="UP000265140"/>
    </source>
</evidence>